<protein>
    <recommendedName>
        <fullName evidence="5">Type VI secretion protein</fullName>
    </recommendedName>
</protein>
<evidence type="ECO:0000313" key="3">
    <source>
        <dbReference type="EMBL" id="AUM13135.1"/>
    </source>
</evidence>
<dbReference type="Proteomes" id="UP000235116">
    <property type="component" value="Chromosome"/>
</dbReference>
<sequence length="493" mass="55517">MANIDLAELLNATQASQAAPGNPLAAFLHSEGEGDGFRIWVQNFSVASKAADLPLRQYLAQQVSLIDELIEEQVNAILHHPKLQQVESSWRSLHKLCDESYHYPDIKLRLLNVSWAEVCKDITKAQDFDQSQLFQRIYNDEYGTPGGEPYGLLIGDYYVSHKPYKGHKYNDLEVLQGLAQIAAAAFAPFICGAAPQLFGLDDYQTLGSHLNFQAIFQQQEYIKWRAFRQQEDARFVALTLPRIILRKPHQSVAGELPFKERCERPQHYLWGNAAFAFASVIVREYGDIGWFAQIRGVPRDQLAGGVVTGYDALPIPDGTGVYHILTDVVITDAIERELSELGLMPLCQCYGVPLAAFHSNPSVHMPKKFESKSATANARISAMLQQVLCASRFAHYLKVMIRDKVGSYTTEKEIEGMLTKWLNQYTTGRDDLSWEMRAKYPLRDVRLQVREMPGMPGQYTCVIFLKPHYIAENLVSELKLTTELSQAGIGSRG</sequence>
<dbReference type="KEGG" id="kak:Kalk_12175"/>
<evidence type="ECO:0000259" key="1">
    <source>
        <dbReference type="Pfam" id="PF05943"/>
    </source>
</evidence>
<feature type="domain" description="TssC1 C-terminal" evidence="2">
    <location>
        <begin position="374"/>
        <end position="484"/>
    </location>
</feature>
<keyword evidence="4" id="KW-1185">Reference proteome</keyword>
<dbReference type="AlphaFoldDB" id="A0A2K9LNT6"/>
<dbReference type="Pfam" id="PF05943">
    <property type="entry name" value="VipB"/>
    <property type="match status" value="1"/>
</dbReference>
<dbReference type="OrthoDB" id="9764000at2"/>
<proteinExistence type="predicted"/>
<dbReference type="NCBIfam" id="TIGR03355">
    <property type="entry name" value="VI_chp_2"/>
    <property type="match status" value="1"/>
</dbReference>
<dbReference type="PANTHER" id="PTHR35565">
    <property type="entry name" value="CYTOPLASMIC PROTEIN-RELATED"/>
    <property type="match status" value="1"/>
</dbReference>
<reference evidence="4" key="1">
    <citation type="submission" date="2017-08" db="EMBL/GenBank/DDBJ databases">
        <title>Direct submision.</title>
        <authorList>
            <person name="Kim S.-J."/>
            <person name="Rhee S.-K."/>
        </authorList>
    </citation>
    <scope>NUCLEOTIDE SEQUENCE [LARGE SCALE GENOMIC DNA]</scope>
    <source>
        <strain evidence="4">GI5</strain>
    </source>
</reference>
<feature type="domain" description="TssC1 N-terminal" evidence="1">
    <location>
        <begin position="61"/>
        <end position="364"/>
    </location>
</feature>
<dbReference type="RefSeq" id="WP_101894514.1">
    <property type="nucleotide sequence ID" value="NZ_CP022684.1"/>
</dbReference>
<gene>
    <name evidence="3" type="ORF">Kalk_12175</name>
</gene>
<accession>A0A2K9LNT6</accession>
<evidence type="ECO:0000313" key="4">
    <source>
        <dbReference type="Proteomes" id="UP000235116"/>
    </source>
</evidence>
<dbReference type="InterPro" id="IPR010269">
    <property type="entry name" value="T6SS_TssC-like"/>
</dbReference>
<dbReference type="EMBL" id="CP022684">
    <property type="protein sequence ID" value="AUM13135.1"/>
    <property type="molecule type" value="Genomic_DNA"/>
</dbReference>
<dbReference type="PANTHER" id="PTHR35565:SF3">
    <property type="entry name" value="TYPE VI SECRETION SYSTEM SHEATH PROTEIN TSSC1"/>
    <property type="match status" value="1"/>
</dbReference>
<evidence type="ECO:0000259" key="2">
    <source>
        <dbReference type="Pfam" id="PF18945"/>
    </source>
</evidence>
<dbReference type="InterPro" id="IPR044031">
    <property type="entry name" value="TssC1_N"/>
</dbReference>
<dbReference type="InterPro" id="IPR044032">
    <property type="entry name" value="TssC1_C"/>
</dbReference>
<name>A0A2K9LNT6_9GAMM</name>
<evidence type="ECO:0008006" key="5">
    <source>
        <dbReference type="Google" id="ProtNLM"/>
    </source>
</evidence>
<organism evidence="3 4">
    <name type="scientific">Ketobacter alkanivorans</name>
    <dbReference type="NCBI Taxonomy" id="1917421"/>
    <lineage>
        <taxon>Bacteria</taxon>
        <taxon>Pseudomonadati</taxon>
        <taxon>Pseudomonadota</taxon>
        <taxon>Gammaproteobacteria</taxon>
        <taxon>Pseudomonadales</taxon>
        <taxon>Ketobacteraceae</taxon>
        <taxon>Ketobacter</taxon>
    </lineage>
</organism>
<dbReference type="Pfam" id="PF18945">
    <property type="entry name" value="VipB_2"/>
    <property type="match status" value="1"/>
</dbReference>